<evidence type="ECO:0000256" key="2">
    <source>
        <dbReference type="ARBA" id="ARBA00022723"/>
    </source>
</evidence>
<keyword evidence="5" id="KW-0408">Iron</keyword>
<proteinExistence type="inferred from homology"/>
<accession>A0A382EYN4</accession>
<dbReference type="SUPFAM" id="SSF51197">
    <property type="entry name" value="Clavaminate synthase-like"/>
    <property type="match status" value="1"/>
</dbReference>
<evidence type="ECO:0000256" key="4">
    <source>
        <dbReference type="ARBA" id="ARBA00023002"/>
    </source>
</evidence>
<sequence length="292" mass="32627">MYSLRPTGTFAREVEGLSLWMSLDDLTIARLADSWSRHGLLFFRRQALSEAELVTFSNRFGEPDLIVREDWASAATPQVIQISNMKNYHGESIGGLGVGELDWHTDQSYVLAPATGSVLYMVEMPSVPPVTYWANLQLAYDSLPKAKQDQIDGLNVVYDYGLRQSTYDDEPRMSAELRRRTPPVTHPLVNIHPQTGMPSLYLDPTTAAGIQGFSSAAGHELLLELTEHATQPAFVYAHHWQIGDIVMWDNGFLMHRRDAFDPAGNRLLKRTTLRLPAERHVVPSGSLATPLA</sequence>
<reference evidence="7" key="1">
    <citation type="submission" date="2018-05" db="EMBL/GenBank/DDBJ databases">
        <authorList>
            <person name="Lanie J.A."/>
            <person name="Ng W.-L."/>
            <person name="Kazmierczak K.M."/>
            <person name="Andrzejewski T.M."/>
            <person name="Davidsen T.M."/>
            <person name="Wayne K.J."/>
            <person name="Tettelin H."/>
            <person name="Glass J.I."/>
            <person name="Rusch D."/>
            <person name="Podicherti R."/>
            <person name="Tsui H.-C.T."/>
            <person name="Winkler M.E."/>
        </authorList>
    </citation>
    <scope>NUCLEOTIDE SEQUENCE</scope>
</reference>
<feature type="domain" description="TauD/TfdA-like" evidence="6">
    <location>
        <begin position="9"/>
        <end position="272"/>
    </location>
</feature>
<gene>
    <name evidence="7" type="ORF">METZ01_LOCUS208700</name>
</gene>
<dbReference type="Gene3D" id="3.60.130.10">
    <property type="entry name" value="Clavaminate synthase-like"/>
    <property type="match status" value="1"/>
</dbReference>
<dbReference type="Pfam" id="PF02668">
    <property type="entry name" value="TauD"/>
    <property type="match status" value="1"/>
</dbReference>
<dbReference type="PANTHER" id="PTHR43779:SF3">
    <property type="entry name" value="(3R)-3-[(CARBOXYMETHYL)AMINO]FATTY ACID OXYGENASE_DECARBOXYLASE"/>
    <property type="match status" value="1"/>
</dbReference>
<keyword evidence="2" id="KW-0479">Metal-binding</keyword>
<dbReference type="GO" id="GO:0051213">
    <property type="term" value="F:dioxygenase activity"/>
    <property type="evidence" value="ECO:0007669"/>
    <property type="project" value="UniProtKB-KW"/>
</dbReference>
<dbReference type="InterPro" id="IPR003819">
    <property type="entry name" value="TauD/TfdA-like"/>
</dbReference>
<dbReference type="AlphaFoldDB" id="A0A382EYN4"/>
<protein>
    <recommendedName>
        <fullName evidence="6">TauD/TfdA-like domain-containing protein</fullName>
    </recommendedName>
</protein>
<comment type="similarity">
    <text evidence="1">Belongs to the TfdA dioxygenase family.</text>
</comment>
<dbReference type="InterPro" id="IPR051178">
    <property type="entry name" value="TfdA_dioxygenase"/>
</dbReference>
<evidence type="ECO:0000256" key="5">
    <source>
        <dbReference type="ARBA" id="ARBA00023004"/>
    </source>
</evidence>
<keyword evidence="3" id="KW-0223">Dioxygenase</keyword>
<evidence type="ECO:0000259" key="6">
    <source>
        <dbReference type="Pfam" id="PF02668"/>
    </source>
</evidence>
<evidence type="ECO:0000256" key="3">
    <source>
        <dbReference type="ARBA" id="ARBA00022964"/>
    </source>
</evidence>
<evidence type="ECO:0000313" key="7">
    <source>
        <dbReference type="EMBL" id="SVB55846.1"/>
    </source>
</evidence>
<dbReference type="PANTHER" id="PTHR43779">
    <property type="entry name" value="DIOXYGENASE RV0097-RELATED"/>
    <property type="match status" value="1"/>
</dbReference>
<dbReference type="InterPro" id="IPR042098">
    <property type="entry name" value="TauD-like_sf"/>
</dbReference>
<dbReference type="GO" id="GO:0046872">
    <property type="term" value="F:metal ion binding"/>
    <property type="evidence" value="ECO:0007669"/>
    <property type="project" value="UniProtKB-KW"/>
</dbReference>
<dbReference type="EMBL" id="UINC01047059">
    <property type="protein sequence ID" value="SVB55846.1"/>
    <property type="molecule type" value="Genomic_DNA"/>
</dbReference>
<keyword evidence="4" id="KW-0560">Oxidoreductase</keyword>
<organism evidence="7">
    <name type="scientific">marine metagenome</name>
    <dbReference type="NCBI Taxonomy" id="408172"/>
    <lineage>
        <taxon>unclassified sequences</taxon>
        <taxon>metagenomes</taxon>
        <taxon>ecological metagenomes</taxon>
    </lineage>
</organism>
<evidence type="ECO:0000256" key="1">
    <source>
        <dbReference type="ARBA" id="ARBA00005896"/>
    </source>
</evidence>
<name>A0A382EYN4_9ZZZZ</name>